<dbReference type="OrthoDB" id="6500128at2759"/>
<evidence type="ECO:0000256" key="8">
    <source>
        <dbReference type="ARBA" id="ARBA00022989"/>
    </source>
</evidence>
<dbReference type="InterPro" id="IPR003593">
    <property type="entry name" value="AAA+_ATPase"/>
</dbReference>
<evidence type="ECO:0000259" key="12">
    <source>
        <dbReference type="PROSITE" id="PS50893"/>
    </source>
</evidence>
<evidence type="ECO:0000256" key="11">
    <source>
        <dbReference type="SAM" id="Phobius"/>
    </source>
</evidence>
<dbReference type="PROSITE" id="PS50893">
    <property type="entry name" value="ABC_TRANSPORTER_2"/>
    <property type="match status" value="2"/>
</dbReference>
<evidence type="ECO:0000313" key="13">
    <source>
        <dbReference type="EMBL" id="KAJ7333567.1"/>
    </source>
</evidence>
<feature type="domain" description="ABC transporter" evidence="12">
    <location>
        <begin position="570"/>
        <end position="803"/>
    </location>
</feature>
<evidence type="ECO:0000256" key="2">
    <source>
        <dbReference type="ARBA" id="ARBA00009726"/>
    </source>
</evidence>
<dbReference type="PROSITE" id="PS00211">
    <property type="entry name" value="ABC_TRANSPORTER_1"/>
    <property type="match status" value="2"/>
</dbReference>
<evidence type="ECO:0000256" key="3">
    <source>
        <dbReference type="ARBA" id="ARBA00022448"/>
    </source>
</evidence>
<dbReference type="GO" id="GO:0016020">
    <property type="term" value="C:membrane"/>
    <property type="evidence" value="ECO:0007669"/>
    <property type="project" value="UniProtKB-SubCell"/>
</dbReference>
<reference evidence="13" key="1">
    <citation type="submission" date="2023-01" db="EMBL/GenBank/DDBJ databases">
        <title>Genome assembly of the deep-sea coral Lophelia pertusa.</title>
        <authorList>
            <person name="Herrera S."/>
            <person name="Cordes E."/>
        </authorList>
    </citation>
    <scope>NUCLEOTIDE SEQUENCE</scope>
    <source>
        <strain evidence="13">USNM1676648</strain>
        <tissue evidence="13">Polyp</tissue>
    </source>
</reference>
<dbReference type="GO" id="GO:0016887">
    <property type="term" value="F:ATP hydrolysis activity"/>
    <property type="evidence" value="ECO:0007669"/>
    <property type="project" value="InterPro"/>
</dbReference>
<dbReference type="Pfam" id="PF00005">
    <property type="entry name" value="ABC_tran"/>
    <property type="match status" value="2"/>
</dbReference>
<keyword evidence="6" id="KW-0547">Nucleotide-binding</keyword>
<gene>
    <name evidence="13" type="ORF">OS493_017105</name>
</gene>
<dbReference type="EMBL" id="MU827786">
    <property type="protein sequence ID" value="KAJ7333567.1"/>
    <property type="molecule type" value="Genomic_DNA"/>
</dbReference>
<dbReference type="GO" id="GO:0005524">
    <property type="term" value="F:ATP binding"/>
    <property type="evidence" value="ECO:0007669"/>
    <property type="project" value="UniProtKB-KW"/>
</dbReference>
<name>A0A9X0CGQ6_9CNID</name>
<feature type="domain" description="ABC transporter" evidence="12">
    <location>
        <begin position="120"/>
        <end position="342"/>
    </location>
</feature>
<dbReference type="GO" id="GO:0042626">
    <property type="term" value="F:ATPase-coupled transmembrane transporter activity"/>
    <property type="evidence" value="ECO:0007669"/>
    <property type="project" value="TreeGrafter"/>
</dbReference>
<evidence type="ECO:0000256" key="7">
    <source>
        <dbReference type="ARBA" id="ARBA00022840"/>
    </source>
</evidence>
<feature type="transmembrane region" description="Helical" evidence="11">
    <location>
        <begin position="436"/>
        <end position="460"/>
    </location>
</feature>
<proteinExistence type="inferred from homology"/>
<dbReference type="AlphaFoldDB" id="A0A9X0CGQ6"/>
<dbReference type="FunFam" id="3.40.50.300:FF:000973">
    <property type="entry name" value="Multidrug resistance-associated protein 4"/>
    <property type="match status" value="1"/>
</dbReference>
<dbReference type="InterPro" id="IPR036640">
    <property type="entry name" value="ABC1_TM_sf"/>
</dbReference>
<feature type="transmembrane region" description="Helical" evidence="11">
    <location>
        <begin position="486"/>
        <end position="510"/>
    </location>
</feature>
<dbReference type="Gene3D" id="1.20.1560.10">
    <property type="entry name" value="ABC transporter type 1, transmembrane domain"/>
    <property type="match status" value="2"/>
</dbReference>
<evidence type="ECO:0000256" key="9">
    <source>
        <dbReference type="ARBA" id="ARBA00023136"/>
    </source>
</evidence>
<dbReference type="SUPFAM" id="SSF52540">
    <property type="entry name" value="P-loop containing nucleoside triphosphate hydrolases"/>
    <property type="match status" value="2"/>
</dbReference>
<dbReference type="CDD" id="cd03250">
    <property type="entry name" value="ABCC_MRP_domain1"/>
    <property type="match status" value="1"/>
</dbReference>
<keyword evidence="9 11" id="KW-0472">Membrane</keyword>
<comment type="subcellular location">
    <subcellularLocation>
        <location evidence="1">Membrane</location>
        <topology evidence="1">Multi-pass membrane protein</topology>
    </subcellularLocation>
</comment>
<feature type="transmembrane region" description="Helical" evidence="11">
    <location>
        <begin position="516"/>
        <end position="538"/>
    </location>
</feature>
<dbReference type="CDD" id="cd03244">
    <property type="entry name" value="ABCC_MRP_domain2"/>
    <property type="match status" value="1"/>
</dbReference>
<comment type="caution">
    <text evidence="13">The sequence shown here is derived from an EMBL/GenBank/DDBJ whole genome shotgun (WGS) entry which is preliminary data.</text>
</comment>
<comment type="similarity">
    <text evidence="2">Belongs to the ABC transporter superfamily. ABCC family. Conjugate transporter (TC 3.A.1.208) subfamily.</text>
</comment>
<feature type="region of interest" description="Disordered" evidence="10">
    <location>
        <begin position="341"/>
        <end position="371"/>
    </location>
</feature>
<keyword evidence="14" id="KW-1185">Reference proteome</keyword>
<dbReference type="PANTHER" id="PTHR24223:SF456">
    <property type="entry name" value="MULTIDRUG RESISTANCE-ASSOCIATED PROTEIN LETHAL(2)03659"/>
    <property type="match status" value="1"/>
</dbReference>
<dbReference type="InterPro" id="IPR003439">
    <property type="entry name" value="ABC_transporter-like_ATP-bd"/>
</dbReference>
<dbReference type="InterPro" id="IPR027417">
    <property type="entry name" value="P-loop_NTPase"/>
</dbReference>
<feature type="transmembrane region" description="Helical" evidence="11">
    <location>
        <begin position="45"/>
        <end position="64"/>
    </location>
</feature>
<keyword evidence="4 11" id="KW-0812">Transmembrane</keyword>
<evidence type="ECO:0000256" key="10">
    <source>
        <dbReference type="SAM" id="MobiDB-lite"/>
    </source>
</evidence>
<keyword evidence="5" id="KW-0677">Repeat</keyword>
<dbReference type="SMART" id="SM00382">
    <property type="entry name" value="AAA"/>
    <property type="match status" value="2"/>
</dbReference>
<keyword evidence="7" id="KW-0067">ATP-binding</keyword>
<feature type="transmembrane region" description="Helical" evidence="11">
    <location>
        <begin position="9"/>
        <end position="33"/>
    </location>
</feature>
<evidence type="ECO:0000256" key="6">
    <source>
        <dbReference type="ARBA" id="ARBA00022741"/>
    </source>
</evidence>
<dbReference type="SUPFAM" id="SSF90123">
    <property type="entry name" value="ABC transporter transmembrane region"/>
    <property type="match status" value="1"/>
</dbReference>
<dbReference type="Proteomes" id="UP001163046">
    <property type="component" value="Unassembled WGS sequence"/>
</dbReference>
<feature type="transmembrane region" description="Helical" evidence="11">
    <location>
        <begin position="393"/>
        <end position="416"/>
    </location>
</feature>
<accession>A0A9X0CGQ6</accession>
<dbReference type="PANTHER" id="PTHR24223">
    <property type="entry name" value="ATP-BINDING CASSETTE SUB-FAMILY C"/>
    <property type="match status" value="1"/>
</dbReference>
<organism evidence="13 14">
    <name type="scientific">Desmophyllum pertusum</name>
    <dbReference type="NCBI Taxonomy" id="174260"/>
    <lineage>
        <taxon>Eukaryota</taxon>
        <taxon>Metazoa</taxon>
        <taxon>Cnidaria</taxon>
        <taxon>Anthozoa</taxon>
        <taxon>Hexacorallia</taxon>
        <taxon>Scleractinia</taxon>
        <taxon>Caryophylliina</taxon>
        <taxon>Caryophylliidae</taxon>
        <taxon>Desmophyllum</taxon>
    </lineage>
</organism>
<feature type="compositionally biased region" description="Basic and acidic residues" evidence="10">
    <location>
        <begin position="361"/>
        <end position="371"/>
    </location>
</feature>
<evidence type="ECO:0000256" key="5">
    <source>
        <dbReference type="ARBA" id="ARBA00022737"/>
    </source>
</evidence>
<evidence type="ECO:0000256" key="1">
    <source>
        <dbReference type="ARBA" id="ARBA00004141"/>
    </source>
</evidence>
<dbReference type="InterPro" id="IPR050173">
    <property type="entry name" value="ABC_transporter_C-like"/>
</dbReference>
<dbReference type="InterPro" id="IPR017871">
    <property type="entry name" value="ABC_transporter-like_CS"/>
</dbReference>
<dbReference type="FunFam" id="3.40.50.300:FF:000163">
    <property type="entry name" value="Multidrug resistance-associated protein member 4"/>
    <property type="match status" value="1"/>
</dbReference>
<keyword evidence="8 11" id="KW-1133">Transmembrane helix</keyword>
<keyword evidence="3" id="KW-0813">Transport</keyword>
<dbReference type="Gene3D" id="3.40.50.300">
    <property type="entry name" value="P-loop containing nucleotide triphosphate hydrolases"/>
    <property type="match status" value="2"/>
</dbReference>
<protein>
    <recommendedName>
        <fullName evidence="12">ABC transporter domain-containing protein</fullName>
    </recommendedName>
</protein>
<sequence length="807" mass="90193">MSTNELKVVWYRSAVLASMMAIVSTCPVFPSFISLVTFMATGHSLTPQVVFTTILLMATVEISFADYCYRGVYYATQFAATMERLETFLFQDNERKQKSVNSKTWSTEASGSSADPRPYVSLSKVTSTLGHRGTFLLDNVSATFQDKEFVGIIGSIGSGKSSFLRAIAGELETCQGRISTPRKTVYVPQIAWMFSGTVRENIVFGETYDKEKFSKNVEACALREDLERFLLGDLSFVGERGITLSGGQRARVGLARALYSDADVYLLDDPLSAVDAKVGAHVVEKCLRGLLVDKLVVLVTHRLHYLQATDRILVMNNGCIEKEQSYSELANTKDLHLDDKNVLEDTPDDGSEEVTASGTQDTKEAEKGTKEDRQYGGVSWRTYWKYLHAGNSVVFLVFMAFVVVLPEAFNALSNLWLSRWTELPQDEREKPRNLYVYSGIVGGSATLQFIRAFVVFQAALRSSKMLHKRHQDHNTREWLIFNATQVWFGLRVDLILAFFSVIVIFTSLLLHDSTGATGLSITYAVQLVAKSLLALIAFSRMENWMTSTQRVLNYTELEPEPGYDLANHAQRNGDVSLRYYPGAPEALEDVSCTIEAGEKVGIVGRTGAGKSSLVASLFRMPEHDGKIFLGDVCLSELNLHEARGALTAIPQDPTFFTGTLRINLDPFQQYDDEEIWMALQRAHISSILENTPDKLNSHVTERGNNFSVGERQLLCLARAMLQKKKVIVFDEATANVDYDTERLLHDTIRDQLKDCTVLTIAHRMTNVTHYDKVLVLDKGRLVEFDKPGVLINQKDSIFAQLASLAKQ</sequence>
<evidence type="ECO:0000313" key="14">
    <source>
        <dbReference type="Proteomes" id="UP001163046"/>
    </source>
</evidence>
<evidence type="ECO:0000256" key="4">
    <source>
        <dbReference type="ARBA" id="ARBA00022692"/>
    </source>
</evidence>